<keyword evidence="2" id="KW-0285">Flavoprotein</keyword>
<dbReference type="Pfam" id="PF01565">
    <property type="entry name" value="FAD_binding_4"/>
    <property type="match status" value="1"/>
</dbReference>
<dbReference type="EMBL" id="JAQQWI010000019">
    <property type="protein sequence ID" value="KAK7999219.1"/>
    <property type="molecule type" value="Genomic_DNA"/>
</dbReference>
<comment type="caution">
    <text evidence="6">The sequence shown here is derived from an EMBL/GenBank/DDBJ whole genome shotgun (WGS) entry which is preliminary data.</text>
</comment>
<sequence>MEFVNELLEQAIQAKTANSHDWQDYAATYNIRLPYTPLAVVLPETAEQVAAAVASAARHGLQVQARCGGHSYTSFSHGGRDGAVVIDLRRLQDVEICYEHGHESLGAIARVGGGVRLGNLALRLFNQGERALAHGTCPSVGIGGHFTHGGYGHCSRAWGLAMDQILGLDVVLADGRLVYADADENADLFYAMRGAADSFGIVVNFYLETQPAPKQVVRWTFEFGDLIDDVGVQGAVSAMLKLQELMQDGAVVDRYLSFGVNLGKRRFGLSGVYLGAHKTFAEKIRPALLQCFPKMPEGGSQCKLLEWLENLESQSGGDPLATGLTYKGHSNFFAKSVTVPEPGLSAAALTSYFQHIESISAPKTHAEKEGDGKEDEEEEVGWFIIIDLYGGADSQINRIPRHGDAAYPHRSSLWVAQHYAFFHENKQFPKSGLVFVEGLNEAMTRHMDGRCAAYINYTDSSLSREQAHALYYGDEVLRRLRAIKRKMDPGNVFAHPQSIL</sequence>
<evidence type="ECO:0000313" key="6">
    <source>
        <dbReference type="EMBL" id="KAK7999219.1"/>
    </source>
</evidence>
<gene>
    <name evidence="6" type="ORF">PG991_014894</name>
</gene>
<name>A0ABR1R4Z8_9PEZI</name>
<protein>
    <submittedName>
        <fullName evidence="6">Glucooligosaccharide oxidase</fullName>
    </submittedName>
</protein>
<proteinExistence type="inferred from homology"/>
<dbReference type="PANTHER" id="PTHR42973:SF15">
    <property type="entry name" value="FAD-BINDING PCMH-TYPE DOMAIN-CONTAINING PROTEIN"/>
    <property type="match status" value="1"/>
</dbReference>
<evidence type="ECO:0000313" key="7">
    <source>
        <dbReference type="Proteomes" id="UP001396898"/>
    </source>
</evidence>
<evidence type="ECO:0000256" key="3">
    <source>
        <dbReference type="ARBA" id="ARBA00022827"/>
    </source>
</evidence>
<dbReference type="Proteomes" id="UP001396898">
    <property type="component" value="Unassembled WGS sequence"/>
</dbReference>
<dbReference type="SUPFAM" id="SSF56176">
    <property type="entry name" value="FAD-binding/transporter-associated domain-like"/>
    <property type="match status" value="1"/>
</dbReference>
<evidence type="ECO:0000259" key="5">
    <source>
        <dbReference type="PROSITE" id="PS51387"/>
    </source>
</evidence>
<dbReference type="InterPro" id="IPR016169">
    <property type="entry name" value="FAD-bd_PCMH_sub2"/>
</dbReference>
<dbReference type="Pfam" id="PF08031">
    <property type="entry name" value="BBE"/>
    <property type="match status" value="1"/>
</dbReference>
<keyword evidence="4" id="KW-0560">Oxidoreductase</keyword>
<keyword evidence="7" id="KW-1185">Reference proteome</keyword>
<dbReference type="InterPro" id="IPR050416">
    <property type="entry name" value="FAD-linked_Oxidoreductase"/>
</dbReference>
<evidence type="ECO:0000256" key="1">
    <source>
        <dbReference type="ARBA" id="ARBA00005466"/>
    </source>
</evidence>
<dbReference type="Gene3D" id="3.30.465.10">
    <property type="match status" value="1"/>
</dbReference>
<keyword evidence="3" id="KW-0274">FAD</keyword>
<dbReference type="PROSITE" id="PS51387">
    <property type="entry name" value="FAD_PCMH"/>
    <property type="match status" value="1"/>
</dbReference>
<feature type="domain" description="FAD-binding PCMH-type" evidence="5">
    <location>
        <begin position="33"/>
        <end position="212"/>
    </location>
</feature>
<dbReference type="Gene3D" id="3.40.462.20">
    <property type="match status" value="1"/>
</dbReference>
<reference evidence="6 7" key="1">
    <citation type="submission" date="2023-01" db="EMBL/GenBank/DDBJ databases">
        <title>Analysis of 21 Apiospora genomes using comparative genomics revels a genus with tremendous synthesis potential of carbohydrate active enzymes and secondary metabolites.</title>
        <authorList>
            <person name="Sorensen T."/>
        </authorList>
    </citation>
    <scope>NUCLEOTIDE SEQUENCE [LARGE SCALE GENOMIC DNA]</scope>
    <source>
        <strain evidence="6 7">CBS 20057</strain>
    </source>
</reference>
<dbReference type="InterPro" id="IPR016166">
    <property type="entry name" value="FAD-bd_PCMH"/>
</dbReference>
<comment type="similarity">
    <text evidence="1">Belongs to the oxygen-dependent FAD-linked oxidoreductase family.</text>
</comment>
<organism evidence="6 7">
    <name type="scientific">Apiospora marii</name>
    <dbReference type="NCBI Taxonomy" id="335849"/>
    <lineage>
        <taxon>Eukaryota</taxon>
        <taxon>Fungi</taxon>
        <taxon>Dikarya</taxon>
        <taxon>Ascomycota</taxon>
        <taxon>Pezizomycotina</taxon>
        <taxon>Sordariomycetes</taxon>
        <taxon>Xylariomycetidae</taxon>
        <taxon>Amphisphaeriales</taxon>
        <taxon>Apiosporaceae</taxon>
        <taxon>Apiospora</taxon>
    </lineage>
</organism>
<dbReference type="InterPro" id="IPR012951">
    <property type="entry name" value="BBE"/>
</dbReference>
<dbReference type="InterPro" id="IPR036318">
    <property type="entry name" value="FAD-bd_PCMH-like_sf"/>
</dbReference>
<accession>A0ABR1R4Z8</accession>
<dbReference type="PANTHER" id="PTHR42973">
    <property type="entry name" value="BINDING OXIDOREDUCTASE, PUTATIVE (AFU_ORTHOLOGUE AFUA_1G17690)-RELATED"/>
    <property type="match status" value="1"/>
</dbReference>
<dbReference type="InterPro" id="IPR006094">
    <property type="entry name" value="Oxid_FAD_bind_N"/>
</dbReference>
<evidence type="ECO:0000256" key="2">
    <source>
        <dbReference type="ARBA" id="ARBA00022630"/>
    </source>
</evidence>
<evidence type="ECO:0000256" key="4">
    <source>
        <dbReference type="ARBA" id="ARBA00023002"/>
    </source>
</evidence>